<evidence type="ECO:0000256" key="6">
    <source>
        <dbReference type="ARBA" id="ARBA00022723"/>
    </source>
</evidence>
<gene>
    <name evidence="11" type="ORF">ACFQS8_06265</name>
</gene>
<dbReference type="InterPro" id="IPR003374">
    <property type="entry name" value="ApbE-like_sf"/>
</dbReference>
<keyword evidence="8" id="KW-0460">Magnesium</keyword>
<dbReference type="Proteomes" id="UP001596492">
    <property type="component" value="Unassembled WGS sequence"/>
</dbReference>
<accession>A0ABW2IJF4</accession>
<dbReference type="SUPFAM" id="SSF143631">
    <property type="entry name" value="ApbE-like"/>
    <property type="match status" value="1"/>
</dbReference>
<sequence length="286" mass="31458">MGTNWSAKVYLPENISEAEVIQRLNWVFANYIDVFSLWEPQAFISRFNAASVGDVSQVPALFQPVWQAALEVKLKSSDAFNPYCFTEISERGFNPSSCKRPQSKAYFHANPFPQSQSVVAKIDCPPIDLNAIAKGAAVDAMGTQLRQLGCVSFLVEIGGEFFAQGLKEDGQPWWVDIETPTSADILHRVAVSGFSIATSGNTHKQNLGRRDAGLGHILFKKGCDDAFKAVTVLHPHCMYADAWATALFASSKSAMELANTQELAVIFQLPSGEISYSHMLEKHFFG</sequence>
<dbReference type="Gene3D" id="3.10.520.10">
    <property type="entry name" value="ApbE-like domains"/>
    <property type="match status" value="1"/>
</dbReference>
<evidence type="ECO:0000256" key="4">
    <source>
        <dbReference type="ARBA" id="ARBA00022630"/>
    </source>
</evidence>
<comment type="caution">
    <text evidence="11">The sequence shown here is derived from an EMBL/GenBank/DDBJ whole genome shotgun (WGS) entry which is preliminary data.</text>
</comment>
<evidence type="ECO:0000313" key="12">
    <source>
        <dbReference type="Proteomes" id="UP001596492"/>
    </source>
</evidence>
<evidence type="ECO:0000256" key="1">
    <source>
        <dbReference type="ARBA" id="ARBA00001946"/>
    </source>
</evidence>
<dbReference type="InterPro" id="IPR024932">
    <property type="entry name" value="ApbE"/>
</dbReference>
<evidence type="ECO:0000256" key="3">
    <source>
        <dbReference type="ARBA" id="ARBA00016337"/>
    </source>
</evidence>
<keyword evidence="12" id="KW-1185">Reference proteome</keyword>
<dbReference type="PANTHER" id="PTHR30040">
    <property type="entry name" value="THIAMINE BIOSYNTHESIS LIPOPROTEIN APBE"/>
    <property type="match status" value="1"/>
</dbReference>
<dbReference type="PANTHER" id="PTHR30040:SF2">
    <property type="entry name" value="FAD:PROTEIN FMN TRANSFERASE"/>
    <property type="match status" value="1"/>
</dbReference>
<organism evidence="11 12">
    <name type="scientific">Hirschia litorea</name>
    <dbReference type="NCBI Taxonomy" id="1199156"/>
    <lineage>
        <taxon>Bacteria</taxon>
        <taxon>Pseudomonadati</taxon>
        <taxon>Pseudomonadota</taxon>
        <taxon>Alphaproteobacteria</taxon>
        <taxon>Hyphomonadales</taxon>
        <taxon>Hyphomonadaceae</taxon>
        <taxon>Hirschia</taxon>
    </lineage>
</organism>
<proteinExistence type="predicted"/>
<comment type="cofactor">
    <cofactor evidence="1">
        <name>Mg(2+)</name>
        <dbReference type="ChEBI" id="CHEBI:18420"/>
    </cofactor>
</comment>
<keyword evidence="6" id="KW-0479">Metal-binding</keyword>
<keyword evidence="5 11" id="KW-0808">Transferase</keyword>
<dbReference type="Pfam" id="PF02424">
    <property type="entry name" value="ApbE"/>
    <property type="match status" value="1"/>
</dbReference>
<comment type="catalytic activity">
    <reaction evidence="10">
        <text>L-threonyl-[protein] + FAD = FMN-L-threonyl-[protein] + AMP + H(+)</text>
        <dbReference type="Rhea" id="RHEA:36847"/>
        <dbReference type="Rhea" id="RHEA-COMP:11060"/>
        <dbReference type="Rhea" id="RHEA-COMP:11061"/>
        <dbReference type="ChEBI" id="CHEBI:15378"/>
        <dbReference type="ChEBI" id="CHEBI:30013"/>
        <dbReference type="ChEBI" id="CHEBI:57692"/>
        <dbReference type="ChEBI" id="CHEBI:74257"/>
        <dbReference type="ChEBI" id="CHEBI:456215"/>
        <dbReference type="EC" id="2.7.1.180"/>
    </reaction>
</comment>
<reference evidence="12" key="1">
    <citation type="journal article" date="2019" name="Int. J. Syst. Evol. Microbiol.">
        <title>The Global Catalogue of Microorganisms (GCM) 10K type strain sequencing project: providing services to taxonomists for standard genome sequencing and annotation.</title>
        <authorList>
            <consortium name="The Broad Institute Genomics Platform"/>
            <consortium name="The Broad Institute Genome Sequencing Center for Infectious Disease"/>
            <person name="Wu L."/>
            <person name="Ma J."/>
        </authorList>
    </citation>
    <scope>NUCLEOTIDE SEQUENCE [LARGE SCALE GENOMIC DNA]</scope>
    <source>
        <strain evidence="12">CCUG 51308</strain>
    </source>
</reference>
<dbReference type="EC" id="2.7.1.180" evidence="2"/>
<name>A0ABW2IJF4_9PROT</name>
<evidence type="ECO:0000313" key="11">
    <source>
        <dbReference type="EMBL" id="MFC7291213.1"/>
    </source>
</evidence>
<dbReference type="GO" id="GO:0016740">
    <property type="term" value="F:transferase activity"/>
    <property type="evidence" value="ECO:0007669"/>
    <property type="project" value="UniProtKB-KW"/>
</dbReference>
<evidence type="ECO:0000256" key="7">
    <source>
        <dbReference type="ARBA" id="ARBA00022827"/>
    </source>
</evidence>
<evidence type="ECO:0000256" key="9">
    <source>
        <dbReference type="ARBA" id="ARBA00031306"/>
    </source>
</evidence>
<protein>
    <recommendedName>
        <fullName evidence="3">FAD:protein FMN transferase</fullName>
        <ecNumber evidence="2">2.7.1.180</ecNumber>
    </recommendedName>
    <alternativeName>
        <fullName evidence="9">Flavin transferase</fullName>
    </alternativeName>
</protein>
<evidence type="ECO:0000256" key="8">
    <source>
        <dbReference type="ARBA" id="ARBA00022842"/>
    </source>
</evidence>
<keyword evidence="7" id="KW-0274">FAD</keyword>
<evidence type="ECO:0000256" key="2">
    <source>
        <dbReference type="ARBA" id="ARBA00011955"/>
    </source>
</evidence>
<dbReference type="EMBL" id="JBHTBR010000002">
    <property type="protein sequence ID" value="MFC7291213.1"/>
    <property type="molecule type" value="Genomic_DNA"/>
</dbReference>
<evidence type="ECO:0000256" key="5">
    <source>
        <dbReference type="ARBA" id="ARBA00022679"/>
    </source>
</evidence>
<evidence type="ECO:0000256" key="10">
    <source>
        <dbReference type="ARBA" id="ARBA00048540"/>
    </source>
</evidence>
<dbReference type="RefSeq" id="WP_382166407.1">
    <property type="nucleotide sequence ID" value="NZ_JBHTBR010000002.1"/>
</dbReference>
<keyword evidence="4" id="KW-0285">Flavoprotein</keyword>